<keyword evidence="2" id="KW-1185">Reference proteome</keyword>
<dbReference type="AlphaFoldDB" id="A0A7X0BV34"/>
<gene>
    <name evidence="1" type="ORF">HNP49_002557</name>
</gene>
<dbReference type="PANTHER" id="PTHR36154">
    <property type="entry name" value="DNA-BINDING TRANSCRIPTIONAL ACTIVATOR ALPA"/>
    <property type="match status" value="1"/>
</dbReference>
<comment type="caution">
    <text evidence="1">The sequence shown here is derived from an EMBL/GenBank/DDBJ whole genome shotgun (WGS) entry which is preliminary data.</text>
</comment>
<sequence>MRIIRLKEVINSTGLARSTIYKYIGDGIFPKPVSLAPAGVDVPSTRGVGWIQSEIEAWILARIEERDLAEEAATRSSSHLSVAR</sequence>
<dbReference type="InterPro" id="IPR010260">
    <property type="entry name" value="AlpA"/>
</dbReference>
<name>A0A7X0BV34_9PSED</name>
<dbReference type="InterPro" id="IPR052931">
    <property type="entry name" value="Prophage_regulatory_activator"/>
</dbReference>
<organism evidence="1 2">
    <name type="scientific">Pseudomonas fluvialis</name>
    <dbReference type="NCBI Taxonomy" id="1793966"/>
    <lineage>
        <taxon>Bacteria</taxon>
        <taxon>Pseudomonadati</taxon>
        <taxon>Pseudomonadota</taxon>
        <taxon>Gammaproteobacteria</taxon>
        <taxon>Pseudomonadales</taxon>
        <taxon>Pseudomonadaceae</taxon>
        <taxon>Pseudomonas</taxon>
    </lineage>
</organism>
<accession>A0A7X0BV34</accession>
<evidence type="ECO:0000313" key="2">
    <source>
        <dbReference type="Proteomes" id="UP000557193"/>
    </source>
</evidence>
<protein>
    <submittedName>
        <fullName evidence="1">Prophage regulatory protein</fullName>
    </submittedName>
</protein>
<evidence type="ECO:0000313" key="1">
    <source>
        <dbReference type="EMBL" id="MBB6342375.1"/>
    </source>
</evidence>
<dbReference type="RefSeq" id="WP_184683800.1">
    <property type="nucleotide sequence ID" value="NZ_JACHLL010000004.1"/>
</dbReference>
<proteinExistence type="predicted"/>
<reference evidence="1 2" key="1">
    <citation type="submission" date="2020-08" db="EMBL/GenBank/DDBJ databases">
        <title>Functional genomics of gut bacteria from endangered species of beetles.</title>
        <authorList>
            <person name="Carlos-Shanley C."/>
        </authorList>
    </citation>
    <scope>NUCLEOTIDE SEQUENCE [LARGE SCALE GENOMIC DNA]</scope>
    <source>
        <strain evidence="1 2">S00202</strain>
    </source>
</reference>
<dbReference type="Proteomes" id="UP000557193">
    <property type="component" value="Unassembled WGS sequence"/>
</dbReference>
<dbReference type="Pfam" id="PF05930">
    <property type="entry name" value="Phage_AlpA"/>
    <property type="match status" value="1"/>
</dbReference>
<dbReference type="EMBL" id="JACHLL010000004">
    <property type="protein sequence ID" value="MBB6342375.1"/>
    <property type="molecule type" value="Genomic_DNA"/>
</dbReference>
<dbReference type="PANTHER" id="PTHR36154:SF1">
    <property type="entry name" value="DNA-BINDING TRANSCRIPTIONAL ACTIVATOR ALPA"/>
    <property type="match status" value="1"/>
</dbReference>
<dbReference type="Gene3D" id="1.10.238.160">
    <property type="match status" value="1"/>
</dbReference>